<organism evidence="3 4">
    <name type="scientific">Asanoa iriomotensis</name>
    <dbReference type="NCBI Taxonomy" id="234613"/>
    <lineage>
        <taxon>Bacteria</taxon>
        <taxon>Bacillati</taxon>
        <taxon>Actinomycetota</taxon>
        <taxon>Actinomycetes</taxon>
        <taxon>Micromonosporales</taxon>
        <taxon>Micromonosporaceae</taxon>
        <taxon>Asanoa</taxon>
    </lineage>
</organism>
<keyword evidence="4" id="KW-1185">Reference proteome</keyword>
<feature type="chain" id="PRO_5046614740" description="WD40 repeat protein" evidence="2">
    <location>
        <begin position="36"/>
        <end position="326"/>
    </location>
</feature>
<dbReference type="SUPFAM" id="SSF69304">
    <property type="entry name" value="Tricorn protease N-terminal domain"/>
    <property type="match status" value="1"/>
</dbReference>
<evidence type="ECO:0000256" key="1">
    <source>
        <dbReference type="SAM" id="MobiDB-lite"/>
    </source>
</evidence>
<evidence type="ECO:0000313" key="3">
    <source>
        <dbReference type="EMBL" id="GIF58575.1"/>
    </source>
</evidence>
<dbReference type="InterPro" id="IPR006311">
    <property type="entry name" value="TAT_signal"/>
</dbReference>
<feature type="signal peptide" evidence="2">
    <location>
        <begin position="1"/>
        <end position="35"/>
    </location>
</feature>
<gene>
    <name evidence="3" type="ORF">Air01nite_46700</name>
</gene>
<evidence type="ECO:0000256" key="2">
    <source>
        <dbReference type="SAM" id="SignalP"/>
    </source>
</evidence>
<dbReference type="Gene3D" id="2.120.10.30">
    <property type="entry name" value="TolB, C-terminal domain"/>
    <property type="match status" value="1"/>
</dbReference>
<evidence type="ECO:0000313" key="4">
    <source>
        <dbReference type="Proteomes" id="UP000624325"/>
    </source>
</evidence>
<dbReference type="EMBL" id="BONC01000034">
    <property type="protein sequence ID" value="GIF58575.1"/>
    <property type="molecule type" value="Genomic_DNA"/>
</dbReference>
<dbReference type="PROSITE" id="PS51318">
    <property type="entry name" value="TAT"/>
    <property type="match status" value="1"/>
</dbReference>
<dbReference type="Proteomes" id="UP000624325">
    <property type="component" value="Unassembled WGS sequence"/>
</dbReference>
<feature type="region of interest" description="Disordered" evidence="1">
    <location>
        <begin position="34"/>
        <end position="57"/>
    </location>
</feature>
<dbReference type="PROSITE" id="PS51257">
    <property type="entry name" value="PROKAR_LIPOPROTEIN"/>
    <property type="match status" value="1"/>
</dbReference>
<reference evidence="3 4" key="1">
    <citation type="submission" date="2021-01" db="EMBL/GenBank/DDBJ databases">
        <title>Whole genome shotgun sequence of Asanoa iriomotensis NBRC 100142.</title>
        <authorList>
            <person name="Komaki H."/>
            <person name="Tamura T."/>
        </authorList>
    </citation>
    <scope>NUCLEOTIDE SEQUENCE [LARGE SCALE GENOMIC DNA]</scope>
    <source>
        <strain evidence="3 4">NBRC 100142</strain>
    </source>
</reference>
<comment type="caution">
    <text evidence="3">The sequence shown here is derived from an EMBL/GenBank/DDBJ whole genome shotgun (WGS) entry which is preliminary data.</text>
</comment>
<name>A0ABQ4C731_9ACTN</name>
<feature type="compositionally biased region" description="Low complexity" evidence="1">
    <location>
        <begin position="48"/>
        <end position="57"/>
    </location>
</feature>
<dbReference type="InterPro" id="IPR011042">
    <property type="entry name" value="6-blade_b-propeller_TolB-like"/>
</dbReference>
<evidence type="ECO:0008006" key="5">
    <source>
        <dbReference type="Google" id="ProtNLM"/>
    </source>
</evidence>
<dbReference type="RefSeq" id="WP_203705203.1">
    <property type="nucleotide sequence ID" value="NZ_BAAALU010000003.1"/>
</dbReference>
<sequence length="326" mass="33292">MNTNISRRALQGAAACLSGAALLLTAACGTDPASAGSPAPASVPPVAAPSASPSTGGSVTGLPGWLYYADSDRLVRLTGSRVDTVLKAGAYSANVSPDGASIAFVESDGDVVVTDRDGRDRRTVLRGSVGVGFEPAWSADSRRLLVAKSAGAGDTTMGVVTVESGVFTALPHQLDGIHYLWSADGEKLGFATGTCQIGTADADGGNARLVPVFGHSDPQRRSSCDPFSISPDGRLMAVNQRTGDEPDGDIGRDLFADAVIEVATGGDVGLPVSGAVTAVLFQPNGDTLVRTDDHKLTLLGPDRNVKAEVTEPASVRDLSLLAYSAN</sequence>
<keyword evidence="2" id="KW-0732">Signal</keyword>
<accession>A0ABQ4C731</accession>
<proteinExistence type="predicted"/>
<protein>
    <recommendedName>
        <fullName evidence="5">WD40 repeat protein</fullName>
    </recommendedName>
</protein>